<accession>A0A4Z0MGV2</accession>
<dbReference type="AlphaFoldDB" id="A0A4Z0MGV2"/>
<feature type="domain" description="Glycosyl transferase family 1" evidence="1">
    <location>
        <begin position="204"/>
        <end position="366"/>
    </location>
</feature>
<dbReference type="GO" id="GO:0016757">
    <property type="term" value="F:glycosyltransferase activity"/>
    <property type="evidence" value="ECO:0007669"/>
    <property type="project" value="InterPro"/>
</dbReference>
<dbReference type="OrthoDB" id="9795068at2"/>
<keyword evidence="2" id="KW-0808">Transferase</keyword>
<dbReference type="Gene3D" id="3.40.50.2000">
    <property type="entry name" value="Glycogen Phosphorylase B"/>
    <property type="match status" value="2"/>
</dbReference>
<reference evidence="2 3" key="1">
    <citation type="submission" date="2019-04" db="EMBL/GenBank/DDBJ databases">
        <authorList>
            <person name="Feng G."/>
            <person name="Zhang J."/>
            <person name="Zhu H."/>
        </authorList>
    </citation>
    <scope>NUCLEOTIDE SEQUENCE [LARGE SCALE GENOMIC DNA]</scope>
    <source>
        <strain evidence="2 3">JCM 19491</strain>
    </source>
</reference>
<evidence type="ECO:0000313" key="2">
    <source>
        <dbReference type="EMBL" id="TGD78751.1"/>
    </source>
</evidence>
<gene>
    <name evidence="2" type="ORF">EU557_17355</name>
</gene>
<sequence>MTERTDNKATVYIPGHYRTEAADGLAEFNYLLTQALKADFTIQFIEFCLEQAPDWYQIEHTDDICIHKFGIKNCSKLQLPKAFQNWLKAIRGETCIFHLSHIYNIDNYLICRLLNKYNIPYLITPHDSFVYDPDFRKKRPFLKRLYRNAFIRVFDKYVLDNAAVVHGITAMCAGYLKNITNSPVCVVANQVSDTNILLNLAALKPQVCFIGRFSIFNKGIDLALKAFQVFKSSSGHAKEVKYTLIGPADAPAIVEREQLCRQLKLKIGEDVVFTGKLSEADRNTILAESKVYMQLSRSEGFGLSIAQALSCYKPVIISTQVPIHDKVTAYNAGFAVTSPEEAAQALDKIFSLSQTEYATMAENARRCYEQEFHPDVIKPQLIGLYEKALLHVRH</sequence>
<dbReference type="PANTHER" id="PTHR12526">
    <property type="entry name" value="GLYCOSYLTRANSFERASE"/>
    <property type="match status" value="1"/>
</dbReference>
<dbReference type="CDD" id="cd03801">
    <property type="entry name" value="GT4_PimA-like"/>
    <property type="match status" value="1"/>
</dbReference>
<keyword evidence="3" id="KW-1185">Reference proteome</keyword>
<dbReference type="SUPFAM" id="SSF53756">
    <property type="entry name" value="UDP-Glycosyltransferase/glycogen phosphorylase"/>
    <property type="match status" value="1"/>
</dbReference>
<dbReference type="EMBL" id="SRKZ01000005">
    <property type="protein sequence ID" value="TGD78751.1"/>
    <property type="molecule type" value="Genomic_DNA"/>
</dbReference>
<dbReference type="Pfam" id="PF00534">
    <property type="entry name" value="Glycos_transf_1"/>
    <property type="match status" value="1"/>
</dbReference>
<evidence type="ECO:0000313" key="3">
    <source>
        <dbReference type="Proteomes" id="UP000298284"/>
    </source>
</evidence>
<dbReference type="InterPro" id="IPR001296">
    <property type="entry name" value="Glyco_trans_1"/>
</dbReference>
<evidence type="ECO:0000259" key="1">
    <source>
        <dbReference type="Pfam" id="PF00534"/>
    </source>
</evidence>
<name>A0A4Z0MGV2_9BACT</name>
<dbReference type="RefSeq" id="WP_135531746.1">
    <property type="nucleotide sequence ID" value="NZ_SRKZ01000005.1"/>
</dbReference>
<dbReference type="Proteomes" id="UP000298284">
    <property type="component" value="Unassembled WGS sequence"/>
</dbReference>
<protein>
    <submittedName>
        <fullName evidence="2">Glycosyltransferase</fullName>
    </submittedName>
</protein>
<proteinExistence type="predicted"/>
<comment type="caution">
    <text evidence="2">The sequence shown here is derived from an EMBL/GenBank/DDBJ whole genome shotgun (WGS) entry which is preliminary data.</text>
</comment>
<organism evidence="2 3">
    <name type="scientific">Hymenobacter wooponensis</name>
    <dbReference type="NCBI Taxonomy" id="1525360"/>
    <lineage>
        <taxon>Bacteria</taxon>
        <taxon>Pseudomonadati</taxon>
        <taxon>Bacteroidota</taxon>
        <taxon>Cytophagia</taxon>
        <taxon>Cytophagales</taxon>
        <taxon>Hymenobacteraceae</taxon>
        <taxon>Hymenobacter</taxon>
    </lineage>
</organism>